<evidence type="ECO:0000313" key="1">
    <source>
        <dbReference type="EMBL" id="GJM59882.1"/>
    </source>
</evidence>
<organism evidence="1 2">
    <name type="scientific">Persicobacter diffluens</name>
    <dbReference type="NCBI Taxonomy" id="981"/>
    <lineage>
        <taxon>Bacteria</taxon>
        <taxon>Pseudomonadati</taxon>
        <taxon>Bacteroidota</taxon>
        <taxon>Cytophagia</taxon>
        <taxon>Cytophagales</taxon>
        <taxon>Persicobacteraceae</taxon>
        <taxon>Persicobacter</taxon>
    </lineage>
</organism>
<keyword evidence="2" id="KW-1185">Reference proteome</keyword>
<protein>
    <submittedName>
        <fullName evidence="1">Uncharacterized protein</fullName>
    </submittedName>
</protein>
<proteinExistence type="predicted"/>
<dbReference type="AlphaFoldDB" id="A0AAN4VVS7"/>
<name>A0AAN4VVS7_9BACT</name>
<comment type="caution">
    <text evidence="1">The sequence shown here is derived from an EMBL/GenBank/DDBJ whole genome shotgun (WGS) entry which is preliminary data.</text>
</comment>
<gene>
    <name evidence="1" type="ORF">PEDI_04340</name>
</gene>
<dbReference type="Proteomes" id="UP001310022">
    <property type="component" value="Unassembled WGS sequence"/>
</dbReference>
<reference evidence="1 2" key="1">
    <citation type="submission" date="2021-12" db="EMBL/GenBank/DDBJ databases">
        <title>Genome sequencing of bacteria with rrn-lacking chromosome and rrn-plasmid.</title>
        <authorList>
            <person name="Anda M."/>
            <person name="Iwasaki W."/>
        </authorList>
    </citation>
    <scope>NUCLEOTIDE SEQUENCE [LARGE SCALE GENOMIC DNA]</scope>
    <source>
        <strain evidence="1 2">NBRC 15940</strain>
    </source>
</reference>
<evidence type="ECO:0000313" key="2">
    <source>
        <dbReference type="Proteomes" id="UP001310022"/>
    </source>
</evidence>
<sequence>MERIQIKMSPELFLTYPICQQCDMLWEQAELLYINVEEGQMIHLYVIQGFFVEVLFRKGGQMIDLIKAYEAASAIEKYWQEVNIE</sequence>
<dbReference type="EMBL" id="BQKE01000001">
    <property type="protein sequence ID" value="GJM59882.1"/>
    <property type="molecule type" value="Genomic_DNA"/>
</dbReference>
<dbReference type="RefSeq" id="WP_338235799.1">
    <property type="nucleotide sequence ID" value="NZ_BQKE01000001.1"/>
</dbReference>
<accession>A0AAN4VVS7</accession>